<evidence type="ECO:0000256" key="5">
    <source>
        <dbReference type="ARBA" id="ARBA00001954"/>
    </source>
</evidence>
<evidence type="ECO:0000256" key="8">
    <source>
        <dbReference type="ARBA" id="ARBA00022723"/>
    </source>
</evidence>
<evidence type="ECO:0000256" key="6">
    <source>
        <dbReference type="ARBA" id="ARBA00009541"/>
    </source>
</evidence>
<dbReference type="EC" id="5.1.3.1" evidence="7 10"/>
<dbReference type="KEGG" id="acan:ACA1_291490"/>
<evidence type="ECO:0000256" key="12">
    <source>
        <dbReference type="PIRSR" id="PIRSR001461-2"/>
    </source>
</evidence>
<feature type="binding site" evidence="12">
    <location>
        <position position="38"/>
    </location>
    <ligand>
        <name>a divalent metal cation</name>
        <dbReference type="ChEBI" id="CHEBI:60240"/>
    </ligand>
</feature>
<dbReference type="GO" id="GO:0046872">
    <property type="term" value="F:metal ion binding"/>
    <property type="evidence" value="ECO:0007669"/>
    <property type="project" value="UniProtKB-KW"/>
</dbReference>
<evidence type="ECO:0000313" key="14">
    <source>
        <dbReference type="EMBL" id="ELR25341.1"/>
    </source>
</evidence>
<feature type="binding site" evidence="12">
    <location>
        <position position="176"/>
    </location>
    <ligand>
        <name>a divalent metal cation</name>
        <dbReference type="ChEBI" id="CHEBI:60240"/>
    </ligand>
</feature>
<proteinExistence type="inferred from homology"/>
<name>L8HLP2_ACACF</name>
<dbReference type="HAMAP" id="MF_02227">
    <property type="entry name" value="RPE"/>
    <property type="match status" value="1"/>
</dbReference>
<dbReference type="PANTHER" id="PTHR11749">
    <property type="entry name" value="RIBULOSE-5-PHOSPHATE-3-EPIMERASE"/>
    <property type="match status" value="1"/>
</dbReference>
<dbReference type="GO" id="GO:0004750">
    <property type="term" value="F:D-ribulose-phosphate 3-epimerase activity"/>
    <property type="evidence" value="ECO:0007669"/>
    <property type="project" value="UniProtKB-EC"/>
</dbReference>
<dbReference type="InterPro" id="IPR011060">
    <property type="entry name" value="RibuloseP-bd_barrel"/>
</dbReference>
<evidence type="ECO:0000256" key="13">
    <source>
        <dbReference type="PIRSR" id="PIRSR001461-3"/>
    </source>
</evidence>
<accession>L8HLP2</accession>
<dbReference type="InterPro" id="IPR000056">
    <property type="entry name" value="Ribul_P_3_epim-like"/>
</dbReference>
<comment type="similarity">
    <text evidence="6 10">Belongs to the ribulose-phosphate 3-epimerase family.</text>
</comment>
<dbReference type="GeneID" id="14926391"/>
<dbReference type="FunFam" id="3.20.20.70:FF:000171">
    <property type="entry name" value="Ribulose-phosphate 3-epimerase"/>
    <property type="match status" value="1"/>
</dbReference>
<comment type="catalytic activity">
    <reaction evidence="1 10">
        <text>D-ribulose 5-phosphate = D-xylulose 5-phosphate</text>
        <dbReference type="Rhea" id="RHEA:13677"/>
        <dbReference type="ChEBI" id="CHEBI:57737"/>
        <dbReference type="ChEBI" id="CHEBI:58121"/>
        <dbReference type="EC" id="5.1.3.1"/>
    </reaction>
</comment>
<dbReference type="EMBL" id="KB007805">
    <property type="protein sequence ID" value="ELR25341.1"/>
    <property type="molecule type" value="Genomic_DNA"/>
</dbReference>
<comment type="cofactor">
    <cofactor evidence="3">
        <name>Co(2+)</name>
        <dbReference type="ChEBI" id="CHEBI:48828"/>
    </cofactor>
</comment>
<dbReference type="SUPFAM" id="SSF51366">
    <property type="entry name" value="Ribulose-phoshate binding barrel"/>
    <property type="match status" value="1"/>
</dbReference>
<dbReference type="OMA" id="CHLMIED"/>
<feature type="binding site" evidence="13">
    <location>
        <begin position="147"/>
        <end position="150"/>
    </location>
    <ligand>
        <name>substrate</name>
    </ligand>
</feature>
<comment type="cofactor">
    <cofactor evidence="5">
        <name>Fe(2+)</name>
        <dbReference type="ChEBI" id="CHEBI:29033"/>
    </cofactor>
</comment>
<dbReference type="STRING" id="1257118.L8HLP2"/>
<keyword evidence="12" id="KW-0862">Zinc</keyword>
<dbReference type="GO" id="GO:0005975">
    <property type="term" value="P:carbohydrate metabolic process"/>
    <property type="evidence" value="ECO:0007669"/>
    <property type="project" value="InterPro"/>
</dbReference>
<dbReference type="OrthoDB" id="1927044at2759"/>
<dbReference type="InterPro" id="IPR026019">
    <property type="entry name" value="Ribul_P_3_epim"/>
</dbReference>
<gene>
    <name evidence="14" type="ORF">ACA1_291490</name>
</gene>
<dbReference type="Gene3D" id="3.20.20.70">
    <property type="entry name" value="Aldolase class I"/>
    <property type="match status" value="1"/>
</dbReference>
<evidence type="ECO:0000256" key="10">
    <source>
        <dbReference type="PIRNR" id="PIRNR001461"/>
    </source>
</evidence>
<feature type="binding site" evidence="12">
    <location>
        <position position="71"/>
    </location>
    <ligand>
        <name>a divalent metal cation</name>
        <dbReference type="ChEBI" id="CHEBI:60240"/>
    </ligand>
</feature>
<keyword evidence="12" id="KW-0464">Manganese</keyword>
<reference evidence="14 15" key="1">
    <citation type="journal article" date="2013" name="Genome Biol.">
        <title>Genome of Acanthamoeba castellanii highlights extensive lateral gene transfer and early evolution of tyrosine kinase signaling.</title>
        <authorList>
            <person name="Clarke M."/>
            <person name="Lohan A.J."/>
            <person name="Liu B."/>
            <person name="Lagkouvardos I."/>
            <person name="Roy S."/>
            <person name="Zafar N."/>
            <person name="Bertelli C."/>
            <person name="Schilde C."/>
            <person name="Kianianmomeni A."/>
            <person name="Burglin T.R."/>
            <person name="Frech C."/>
            <person name="Turcotte B."/>
            <person name="Kopec K.O."/>
            <person name="Synnott J.M."/>
            <person name="Choo C."/>
            <person name="Paponov I."/>
            <person name="Finkler A."/>
            <person name="Soon Heng Tan C."/>
            <person name="Hutchins A.P."/>
            <person name="Weinmeier T."/>
            <person name="Rattei T."/>
            <person name="Chu J.S."/>
            <person name="Gimenez G."/>
            <person name="Irimia M."/>
            <person name="Rigden D.J."/>
            <person name="Fitzpatrick D.A."/>
            <person name="Lorenzo-Morales J."/>
            <person name="Bateman A."/>
            <person name="Chiu C.H."/>
            <person name="Tang P."/>
            <person name="Hegemann P."/>
            <person name="Fromm H."/>
            <person name="Raoult D."/>
            <person name="Greub G."/>
            <person name="Miranda-Saavedra D."/>
            <person name="Chen N."/>
            <person name="Nash P."/>
            <person name="Ginger M.L."/>
            <person name="Horn M."/>
            <person name="Schaap P."/>
            <person name="Caler L."/>
            <person name="Loftus B."/>
        </authorList>
    </citation>
    <scope>NUCLEOTIDE SEQUENCE [LARGE SCALE GENOMIC DNA]</scope>
    <source>
        <strain evidence="14 15">Neff</strain>
    </source>
</reference>
<dbReference type="InterPro" id="IPR013785">
    <property type="entry name" value="Aldolase_TIM"/>
</dbReference>
<feature type="binding site" evidence="13">
    <location>
        <begin position="198"/>
        <end position="199"/>
    </location>
    <ligand>
        <name>substrate</name>
    </ligand>
</feature>
<dbReference type="GO" id="GO:0006098">
    <property type="term" value="P:pentose-phosphate shunt"/>
    <property type="evidence" value="ECO:0007669"/>
    <property type="project" value="InterPro"/>
</dbReference>
<feature type="binding site" evidence="13">
    <location>
        <position position="71"/>
    </location>
    <ligand>
        <name>substrate</name>
    </ligand>
</feature>
<dbReference type="VEuPathDB" id="AmoebaDB:ACA1_291490"/>
<evidence type="ECO:0000313" key="15">
    <source>
        <dbReference type="Proteomes" id="UP000011083"/>
    </source>
</evidence>
<evidence type="ECO:0000256" key="7">
    <source>
        <dbReference type="ARBA" id="ARBA00013188"/>
    </source>
</evidence>
<keyword evidence="10" id="KW-0119">Carbohydrate metabolism</keyword>
<keyword evidence="9 10" id="KW-0413">Isomerase</keyword>
<evidence type="ECO:0000256" key="11">
    <source>
        <dbReference type="PIRSR" id="PIRSR001461-1"/>
    </source>
</evidence>
<evidence type="ECO:0000256" key="9">
    <source>
        <dbReference type="ARBA" id="ARBA00023235"/>
    </source>
</evidence>
<keyword evidence="12" id="KW-0170">Cobalt</keyword>
<feature type="binding site" evidence="13">
    <location>
        <position position="13"/>
    </location>
    <ligand>
        <name>substrate</name>
    </ligand>
</feature>
<feature type="active site" description="Proton donor" evidence="11">
    <location>
        <position position="176"/>
    </location>
</feature>
<protein>
    <recommendedName>
        <fullName evidence="7 10">Ribulose-phosphate 3-epimerase</fullName>
        <ecNumber evidence="7 10">5.1.3.1</ecNumber>
    </recommendedName>
</protein>
<dbReference type="Proteomes" id="UP000011083">
    <property type="component" value="Unassembled WGS sequence"/>
</dbReference>
<dbReference type="PROSITE" id="PS01085">
    <property type="entry name" value="RIBUL_P_3_EPIMER_1"/>
    <property type="match status" value="1"/>
</dbReference>
<evidence type="ECO:0000256" key="3">
    <source>
        <dbReference type="ARBA" id="ARBA00001941"/>
    </source>
</evidence>
<sequence>MKKMSLKALIAPSLLSGDFARLAEEAQAMKDAGADWLHMDVMDGHFVPNLTIGPPVIQSLRKHTDMFMDCHLMVSQPEKWVDDFHKAGASSITFHIETVEDPAEFIKKVKSTGMRVGIALKPSTKLETILPYVKDVDMVLVMTVEPGFGGQEFMADQMSKVRELRAQYPTLDIEVDGGLNEKTIDTAAEAGANVIVSGSGVFKAQDKKEAIEVLRRAVNKHIFTN</sequence>
<comment type="cofactor">
    <cofactor evidence="2">
        <name>Mn(2+)</name>
        <dbReference type="ChEBI" id="CHEBI:29035"/>
    </cofactor>
</comment>
<feature type="binding site" evidence="12">
    <location>
        <position position="40"/>
    </location>
    <ligand>
        <name>a divalent metal cation</name>
        <dbReference type="ChEBI" id="CHEBI:60240"/>
    </ligand>
</feature>
<evidence type="ECO:0000256" key="1">
    <source>
        <dbReference type="ARBA" id="ARBA00001782"/>
    </source>
</evidence>
<organism evidence="14 15">
    <name type="scientific">Acanthamoeba castellanii (strain ATCC 30010 / Neff)</name>
    <dbReference type="NCBI Taxonomy" id="1257118"/>
    <lineage>
        <taxon>Eukaryota</taxon>
        <taxon>Amoebozoa</taxon>
        <taxon>Discosea</taxon>
        <taxon>Longamoebia</taxon>
        <taxon>Centramoebida</taxon>
        <taxon>Acanthamoebidae</taxon>
        <taxon>Acanthamoeba</taxon>
    </lineage>
</organism>
<dbReference type="PIRSF" id="PIRSF001461">
    <property type="entry name" value="RPE"/>
    <property type="match status" value="1"/>
</dbReference>
<keyword evidence="15" id="KW-1185">Reference proteome</keyword>
<dbReference type="NCBIfam" id="NF004076">
    <property type="entry name" value="PRK05581.1-4"/>
    <property type="match status" value="1"/>
</dbReference>
<dbReference type="RefSeq" id="XP_004368096.1">
    <property type="nucleotide sequence ID" value="XM_004368039.1"/>
</dbReference>
<dbReference type="AlphaFoldDB" id="L8HLP2"/>
<dbReference type="PROSITE" id="PS01086">
    <property type="entry name" value="RIBUL_P_3_EPIMER_2"/>
    <property type="match status" value="1"/>
</dbReference>
<evidence type="ECO:0000256" key="4">
    <source>
        <dbReference type="ARBA" id="ARBA00001947"/>
    </source>
</evidence>
<keyword evidence="8 12" id="KW-0479">Metal-binding</keyword>
<evidence type="ECO:0000256" key="2">
    <source>
        <dbReference type="ARBA" id="ARBA00001936"/>
    </source>
</evidence>
<dbReference type="NCBIfam" id="TIGR01163">
    <property type="entry name" value="rpe"/>
    <property type="match status" value="1"/>
</dbReference>
<feature type="binding site" evidence="13">
    <location>
        <position position="178"/>
    </location>
    <ligand>
        <name>substrate</name>
    </ligand>
</feature>
<feature type="active site" description="Proton acceptor" evidence="11">
    <location>
        <position position="40"/>
    </location>
</feature>
<comment type="cofactor">
    <cofactor evidence="12">
        <name>a divalent metal cation</name>
        <dbReference type="ChEBI" id="CHEBI:60240"/>
    </cofactor>
    <text evidence="12">Binds 1 divalent metal cation per subunit.</text>
</comment>
<comment type="cofactor">
    <cofactor evidence="4">
        <name>Zn(2+)</name>
        <dbReference type="ChEBI" id="CHEBI:29105"/>
    </cofactor>
</comment>
<dbReference type="Pfam" id="PF00834">
    <property type="entry name" value="Ribul_P_3_epim"/>
    <property type="match status" value="1"/>
</dbReference>
<dbReference type="CDD" id="cd00429">
    <property type="entry name" value="RPE"/>
    <property type="match status" value="1"/>
</dbReference>